<dbReference type="OrthoDB" id="10544844at2759"/>
<organism evidence="1 2">
    <name type="scientific">Striga asiatica</name>
    <name type="common">Asiatic witchweed</name>
    <name type="synonym">Buchnera asiatica</name>
    <dbReference type="NCBI Taxonomy" id="4170"/>
    <lineage>
        <taxon>Eukaryota</taxon>
        <taxon>Viridiplantae</taxon>
        <taxon>Streptophyta</taxon>
        <taxon>Embryophyta</taxon>
        <taxon>Tracheophyta</taxon>
        <taxon>Spermatophyta</taxon>
        <taxon>Magnoliopsida</taxon>
        <taxon>eudicotyledons</taxon>
        <taxon>Gunneridae</taxon>
        <taxon>Pentapetalae</taxon>
        <taxon>asterids</taxon>
        <taxon>lamiids</taxon>
        <taxon>Lamiales</taxon>
        <taxon>Orobanchaceae</taxon>
        <taxon>Buchnereae</taxon>
        <taxon>Striga</taxon>
    </lineage>
</organism>
<dbReference type="EMBL" id="BKCP01006749">
    <property type="protein sequence ID" value="GER43894.1"/>
    <property type="molecule type" value="Genomic_DNA"/>
</dbReference>
<gene>
    <name evidence="1" type="ORF">STAS_20769</name>
</gene>
<dbReference type="AlphaFoldDB" id="A0A5A7QFS9"/>
<dbReference type="Proteomes" id="UP000325081">
    <property type="component" value="Unassembled WGS sequence"/>
</dbReference>
<evidence type="ECO:0000313" key="2">
    <source>
        <dbReference type="Proteomes" id="UP000325081"/>
    </source>
</evidence>
<reference evidence="2" key="1">
    <citation type="journal article" date="2019" name="Curr. Biol.">
        <title>Genome Sequence of Striga asiatica Provides Insight into the Evolution of Plant Parasitism.</title>
        <authorList>
            <person name="Yoshida S."/>
            <person name="Kim S."/>
            <person name="Wafula E.K."/>
            <person name="Tanskanen J."/>
            <person name="Kim Y.M."/>
            <person name="Honaas L."/>
            <person name="Yang Z."/>
            <person name="Spallek T."/>
            <person name="Conn C.E."/>
            <person name="Ichihashi Y."/>
            <person name="Cheong K."/>
            <person name="Cui S."/>
            <person name="Der J.P."/>
            <person name="Gundlach H."/>
            <person name="Jiao Y."/>
            <person name="Hori C."/>
            <person name="Ishida J.K."/>
            <person name="Kasahara H."/>
            <person name="Kiba T."/>
            <person name="Kim M.S."/>
            <person name="Koo N."/>
            <person name="Laohavisit A."/>
            <person name="Lee Y.H."/>
            <person name="Lumba S."/>
            <person name="McCourt P."/>
            <person name="Mortimer J.C."/>
            <person name="Mutuku J.M."/>
            <person name="Nomura T."/>
            <person name="Sasaki-Sekimoto Y."/>
            <person name="Seto Y."/>
            <person name="Wang Y."/>
            <person name="Wakatake T."/>
            <person name="Sakakibara H."/>
            <person name="Demura T."/>
            <person name="Yamaguchi S."/>
            <person name="Yoneyama K."/>
            <person name="Manabe R.I."/>
            <person name="Nelson D.C."/>
            <person name="Schulman A.H."/>
            <person name="Timko M.P."/>
            <person name="dePamphilis C.W."/>
            <person name="Choi D."/>
            <person name="Shirasu K."/>
        </authorList>
    </citation>
    <scope>NUCLEOTIDE SEQUENCE [LARGE SCALE GENOMIC DNA]</scope>
    <source>
        <strain evidence="2">cv. UVA1</strain>
    </source>
</reference>
<proteinExistence type="predicted"/>
<comment type="caution">
    <text evidence="1">The sequence shown here is derived from an EMBL/GenBank/DDBJ whole genome shotgun (WGS) entry which is preliminary data.</text>
</comment>
<sequence length="151" mass="16204">MKGGGWEKKVGSRPSMANQRKVMCVGKQEAFQRSSLRCPGSSVLSDLLRLSTEPPALDMTTPVVWTCLGKVYLSICIGLLDSGKVSSIPNSMKFCTIGQFRSQPELIFQSLLSPIVPILPRALGNYAIKGGLPPASSHLRDGKSKEGEAAL</sequence>
<keyword evidence="2" id="KW-1185">Reference proteome</keyword>
<accession>A0A5A7QFS9</accession>
<protein>
    <submittedName>
        <fullName evidence="1">Formamidopyrimidine-DNA glycosylase</fullName>
    </submittedName>
</protein>
<name>A0A5A7QFS9_STRAF</name>
<evidence type="ECO:0000313" key="1">
    <source>
        <dbReference type="EMBL" id="GER43894.1"/>
    </source>
</evidence>